<dbReference type="SUPFAM" id="SSF51366">
    <property type="entry name" value="Ribulose-phoshate binding barrel"/>
    <property type="match status" value="1"/>
</dbReference>
<comment type="function">
    <text evidence="10">Catalyzes the reversible epimerization of D-ribulose 5-phosphate to D-xylulose 5-phosphate.</text>
</comment>
<dbReference type="GO" id="GO:0019323">
    <property type="term" value="P:pentose catabolic process"/>
    <property type="evidence" value="ECO:0007669"/>
    <property type="project" value="UniProtKB-UniRule"/>
</dbReference>
<dbReference type="HAMAP" id="MF_02227">
    <property type="entry name" value="RPE"/>
    <property type="match status" value="1"/>
</dbReference>
<comment type="cofactor">
    <cofactor evidence="4">
        <name>Zn(2+)</name>
        <dbReference type="ChEBI" id="CHEBI:29105"/>
    </cofactor>
</comment>
<comment type="pathway">
    <text evidence="10">Carbohydrate degradation.</text>
</comment>
<keyword evidence="8 10" id="KW-0479">Metal-binding</keyword>
<dbReference type="InterPro" id="IPR011060">
    <property type="entry name" value="RibuloseP-bd_barrel"/>
</dbReference>
<evidence type="ECO:0000256" key="11">
    <source>
        <dbReference type="PIRNR" id="PIRNR001461"/>
    </source>
</evidence>
<keyword evidence="13" id="KW-0862">Zinc</keyword>
<protein>
    <recommendedName>
        <fullName evidence="7 10">Ribulose-phosphate 3-epimerase</fullName>
        <ecNumber evidence="7 10">5.1.3.1</ecNumber>
    </recommendedName>
</protein>
<dbReference type="GO" id="GO:0005737">
    <property type="term" value="C:cytoplasm"/>
    <property type="evidence" value="ECO:0007669"/>
    <property type="project" value="UniProtKB-ARBA"/>
</dbReference>
<dbReference type="NCBIfam" id="TIGR01163">
    <property type="entry name" value="rpe"/>
    <property type="match status" value="1"/>
</dbReference>
<proteinExistence type="inferred from homology"/>
<evidence type="ECO:0000256" key="4">
    <source>
        <dbReference type="ARBA" id="ARBA00001947"/>
    </source>
</evidence>
<dbReference type="GO" id="GO:0006098">
    <property type="term" value="P:pentose-phosphate shunt"/>
    <property type="evidence" value="ECO:0007669"/>
    <property type="project" value="UniProtKB-UniRule"/>
</dbReference>
<evidence type="ECO:0000256" key="7">
    <source>
        <dbReference type="ARBA" id="ARBA00013188"/>
    </source>
</evidence>
<dbReference type="InterPro" id="IPR000056">
    <property type="entry name" value="Ribul_P_3_epim-like"/>
</dbReference>
<name>A0A9D1D2C7_9FIRM</name>
<evidence type="ECO:0000256" key="12">
    <source>
        <dbReference type="PIRSR" id="PIRSR001461-1"/>
    </source>
</evidence>
<feature type="binding site" evidence="10 14">
    <location>
        <begin position="141"/>
        <end position="144"/>
    </location>
    <ligand>
        <name>substrate</name>
    </ligand>
</feature>
<evidence type="ECO:0000313" key="16">
    <source>
        <dbReference type="Proteomes" id="UP000886886"/>
    </source>
</evidence>
<reference evidence="15" key="2">
    <citation type="journal article" date="2021" name="PeerJ">
        <title>Extensive microbial diversity within the chicken gut microbiome revealed by metagenomics and culture.</title>
        <authorList>
            <person name="Gilroy R."/>
            <person name="Ravi A."/>
            <person name="Getino M."/>
            <person name="Pursley I."/>
            <person name="Horton D.L."/>
            <person name="Alikhan N.F."/>
            <person name="Baker D."/>
            <person name="Gharbi K."/>
            <person name="Hall N."/>
            <person name="Watson M."/>
            <person name="Adriaenssens E.M."/>
            <person name="Foster-Nyarko E."/>
            <person name="Jarju S."/>
            <person name="Secka A."/>
            <person name="Antonio M."/>
            <person name="Oren A."/>
            <person name="Chaudhuri R.R."/>
            <person name="La Ragione R."/>
            <person name="Hildebrand F."/>
            <person name="Pallen M.J."/>
        </authorList>
    </citation>
    <scope>NUCLEOTIDE SEQUENCE</scope>
    <source>
        <strain evidence="15">ChiSjej3B21-11622</strain>
    </source>
</reference>
<evidence type="ECO:0000256" key="9">
    <source>
        <dbReference type="ARBA" id="ARBA00023235"/>
    </source>
</evidence>
<keyword evidence="13" id="KW-0170">Cobalt</keyword>
<dbReference type="Proteomes" id="UP000886886">
    <property type="component" value="Unassembled WGS sequence"/>
</dbReference>
<feature type="binding site" evidence="10 14">
    <location>
        <position position="65"/>
    </location>
    <ligand>
        <name>substrate</name>
    </ligand>
</feature>
<dbReference type="PIRSF" id="PIRSF001461">
    <property type="entry name" value="RPE"/>
    <property type="match status" value="1"/>
</dbReference>
<evidence type="ECO:0000256" key="14">
    <source>
        <dbReference type="PIRSR" id="PIRSR001461-3"/>
    </source>
</evidence>
<feature type="binding site" evidence="10 13">
    <location>
        <position position="34"/>
    </location>
    <ligand>
        <name>a divalent metal cation</name>
        <dbReference type="ChEBI" id="CHEBI:60240"/>
    </ligand>
</feature>
<evidence type="ECO:0000256" key="8">
    <source>
        <dbReference type="ARBA" id="ARBA00022723"/>
    </source>
</evidence>
<comment type="cofactor">
    <cofactor evidence="5">
        <name>Fe(2+)</name>
        <dbReference type="ChEBI" id="CHEBI:29033"/>
    </cofactor>
</comment>
<evidence type="ECO:0000256" key="13">
    <source>
        <dbReference type="PIRSR" id="PIRSR001461-2"/>
    </source>
</evidence>
<sequence>MYVLAPSLLSANYMAMGEDLETIRRAGGRQVHVDIMDGRFVPSINFGIPLVGALRKETDLILDVHLMVEDPDRYVEEFARAGADIITVHAEACTHLHRTIQHIKSMGKRAGAALNPATPAAALSCVLEDLDLILVMSVNPGFGGQKYIPYSTEKLKELKEIRKERGLSFDIEVDGGVNLANAKEIMAAGANMLVAGSAVFSGDLEDNIRQFLTCMEEMESGQSS</sequence>
<keyword evidence="9 10" id="KW-0413">Isomerase</keyword>
<organism evidence="15 16">
    <name type="scientific">Candidatus Limivivens merdigallinarum</name>
    <dbReference type="NCBI Taxonomy" id="2840859"/>
    <lineage>
        <taxon>Bacteria</taxon>
        <taxon>Bacillati</taxon>
        <taxon>Bacillota</taxon>
        <taxon>Clostridia</taxon>
        <taxon>Lachnospirales</taxon>
        <taxon>Lachnospiraceae</taxon>
        <taxon>Lachnospiraceae incertae sedis</taxon>
        <taxon>Candidatus Limivivens</taxon>
    </lineage>
</organism>
<dbReference type="CDD" id="cd00429">
    <property type="entry name" value="RPE"/>
    <property type="match status" value="1"/>
</dbReference>
<dbReference type="InterPro" id="IPR013785">
    <property type="entry name" value="Aldolase_TIM"/>
</dbReference>
<dbReference type="EMBL" id="DVFT01000197">
    <property type="protein sequence ID" value="HIQ97548.1"/>
    <property type="molecule type" value="Genomic_DNA"/>
</dbReference>
<comment type="cofactor">
    <cofactor evidence="3">
        <name>Co(2+)</name>
        <dbReference type="ChEBI" id="CHEBI:48828"/>
    </cofactor>
</comment>
<evidence type="ECO:0000256" key="1">
    <source>
        <dbReference type="ARBA" id="ARBA00001782"/>
    </source>
</evidence>
<dbReference type="PANTHER" id="PTHR11749">
    <property type="entry name" value="RIBULOSE-5-PHOSPHATE-3-EPIMERASE"/>
    <property type="match status" value="1"/>
</dbReference>
<feature type="binding site" evidence="10 13">
    <location>
        <position position="174"/>
    </location>
    <ligand>
        <name>a divalent metal cation</name>
        <dbReference type="ChEBI" id="CHEBI:60240"/>
    </ligand>
</feature>
<evidence type="ECO:0000256" key="3">
    <source>
        <dbReference type="ARBA" id="ARBA00001941"/>
    </source>
</evidence>
<feature type="binding site" evidence="10 13">
    <location>
        <position position="65"/>
    </location>
    <ligand>
        <name>a divalent metal cation</name>
        <dbReference type="ChEBI" id="CHEBI:60240"/>
    </ligand>
</feature>
<evidence type="ECO:0000256" key="6">
    <source>
        <dbReference type="ARBA" id="ARBA00009541"/>
    </source>
</evidence>
<accession>A0A9D1D2C7</accession>
<feature type="binding site" evidence="10 13">
    <location>
        <position position="32"/>
    </location>
    <ligand>
        <name>a divalent metal cation</name>
        <dbReference type="ChEBI" id="CHEBI:60240"/>
    </ligand>
</feature>
<dbReference type="Gene3D" id="3.20.20.70">
    <property type="entry name" value="Aldolase class I"/>
    <property type="match status" value="1"/>
</dbReference>
<comment type="catalytic activity">
    <reaction evidence="1 10 11">
        <text>D-ribulose 5-phosphate = D-xylulose 5-phosphate</text>
        <dbReference type="Rhea" id="RHEA:13677"/>
        <dbReference type="ChEBI" id="CHEBI:57737"/>
        <dbReference type="ChEBI" id="CHEBI:58121"/>
        <dbReference type="EC" id="5.1.3.1"/>
    </reaction>
</comment>
<keyword evidence="13" id="KW-0464">Manganese</keyword>
<feature type="active site" description="Proton donor" evidence="10 12">
    <location>
        <position position="174"/>
    </location>
</feature>
<evidence type="ECO:0000313" key="15">
    <source>
        <dbReference type="EMBL" id="HIQ97548.1"/>
    </source>
</evidence>
<dbReference type="NCBIfam" id="NF004076">
    <property type="entry name" value="PRK05581.1-4"/>
    <property type="match status" value="1"/>
</dbReference>
<dbReference type="AlphaFoldDB" id="A0A9D1D2C7"/>
<gene>
    <name evidence="10" type="primary">rpe</name>
    <name evidence="15" type="ORF">IAB26_13450</name>
</gene>
<comment type="similarity">
    <text evidence="6 10 11">Belongs to the ribulose-phosphate 3-epimerase family.</text>
</comment>
<evidence type="ECO:0000256" key="10">
    <source>
        <dbReference type="HAMAP-Rule" id="MF_02227"/>
    </source>
</evidence>
<comment type="cofactor">
    <cofactor evidence="10 13">
        <name>a divalent metal cation</name>
        <dbReference type="ChEBI" id="CHEBI:60240"/>
    </cofactor>
    <text evidence="10 13">Binds 1 divalent metal cation per subunit.</text>
</comment>
<feature type="binding site" evidence="10 14">
    <location>
        <begin position="196"/>
        <end position="197"/>
    </location>
    <ligand>
        <name>substrate</name>
    </ligand>
</feature>
<dbReference type="InterPro" id="IPR026019">
    <property type="entry name" value="Ribul_P_3_epim"/>
</dbReference>
<reference evidence="15" key="1">
    <citation type="submission" date="2020-10" db="EMBL/GenBank/DDBJ databases">
        <authorList>
            <person name="Gilroy R."/>
        </authorList>
    </citation>
    <scope>NUCLEOTIDE SEQUENCE</scope>
    <source>
        <strain evidence="15">ChiSjej3B21-11622</strain>
    </source>
</reference>
<feature type="binding site" evidence="10 14">
    <location>
        <position position="7"/>
    </location>
    <ligand>
        <name>substrate</name>
    </ligand>
</feature>
<comment type="cofactor">
    <cofactor evidence="2">
        <name>Mn(2+)</name>
        <dbReference type="ChEBI" id="CHEBI:29035"/>
    </cofactor>
</comment>
<comment type="caution">
    <text evidence="15">The sequence shown here is derived from an EMBL/GenBank/DDBJ whole genome shotgun (WGS) entry which is preliminary data.</text>
</comment>
<feature type="binding site" evidence="10">
    <location>
        <begin position="174"/>
        <end position="176"/>
    </location>
    <ligand>
        <name>substrate</name>
    </ligand>
</feature>
<dbReference type="Pfam" id="PF00834">
    <property type="entry name" value="Ribul_P_3_epim"/>
    <property type="match status" value="1"/>
</dbReference>
<evidence type="ECO:0000256" key="2">
    <source>
        <dbReference type="ARBA" id="ARBA00001936"/>
    </source>
</evidence>
<evidence type="ECO:0000256" key="5">
    <source>
        <dbReference type="ARBA" id="ARBA00001954"/>
    </source>
</evidence>
<dbReference type="GO" id="GO:0004750">
    <property type="term" value="F:D-ribulose-phosphate 3-epimerase activity"/>
    <property type="evidence" value="ECO:0007669"/>
    <property type="project" value="UniProtKB-UniRule"/>
</dbReference>
<dbReference type="EC" id="5.1.3.1" evidence="7 10"/>
<feature type="binding site" evidence="14">
    <location>
        <position position="176"/>
    </location>
    <ligand>
        <name>substrate</name>
    </ligand>
</feature>
<keyword evidence="10 11" id="KW-0119">Carbohydrate metabolism</keyword>
<dbReference type="FunFam" id="3.20.20.70:FF:000004">
    <property type="entry name" value="Ribulose-phosphate 3-epimerase"/>
    <property type="match status" value="1"/>
</dbReference>
<dbReference type="GO" id="GO:0046872">
    <property type="term" value="F:metal ion binding"/>
    <property type="evidence" value="ECO:0007669"/>
    <property type="project" value="UniProtKB-UniRule"/>
</dbReference>
<feature type="active site" description="Proton acceptor" evidence="10 12">
    <location>
        <position position="34"/>
    </location>
</feature>